<name>A0A8C8FVS4_ONCTS</name>
<reference evidence="10" key="1">
    <citation type="submission" date="2025-08" db="UniProtKB">
        <authorList>
            <consortium name="Ensembl"/>
        </authorList>
    </citation>
    <scope>IDENTIFICATION</scope>
</reference>
<evidence type="ECO:0000313" key="11">
    <source>
        <dbReference type="Proteomes" id="UP000694402"/>
    </source>
</evidence>
<evidence type="ECO:0000259" key="9">
    <source>
        <dbReference type="PROSITE" id="PS50157"/>
    </source>
</evidence>
<dbReference type="PROSITE" id="PS50157">
    <property type="entry name" value="ZINC_FINGER_C2H2_2"/>
    <property type="match status" value="2"/>
</dbReference>
<dbReference type="Pfam" id="PF00096">
    <property type="entry name" value="zf-C2H2"/>
    <property type="match status" value="2"/>
</dbReference>
<comment type="subcellular location">
    <subcellularLocation>
        <location evidence="1">Nucleus</location>
    </subcellularLocation>
</comment>
<dbReference type="Ensembl" id="ENSOTST00005042616.2">
    <property type="protein sequence ID" value="ENSOTSP00005039172.2"/>
    <property type="gene ID" value="ENSOTSG00005018582.2"/>
</dbReference>
<keyword evidence="5" id="KW-0862">Zinc</keyword>
<reference evidence="10" key="2">
    <citation type="submission" date="2025-09" db="UniProtKB">
        <authorList>
            <consortium name="Ensembl"/>
        </authorList>
    </citation>
    <scope>IDENTIFICATION</scope>
</reference>
<evidence type="ECO:0000313" key="10">
    <source>
        <dbReference type="Ensembl" id="ENSOTSP00005039172.2"/>
    </source>
</evidence>
<accession>A0A8C8FVS4</accession>
<keyword evidence="6" id="KW-0539">Nucleus</keyword>
<dbReference type="PROSITE" id="PS00028">
    <property type="entry name" value="ZINC_FINGER_C2H2_1"/>
    <property type="match status" value="2"/>
</dbReference>
<evidence type="ECO:0000256" key="3">
    <source>
        <dbReference type="ARBA" id="ARBA00022737"/>
    </source>
</evidence>
<dbReference type="FunFam" id="3.30.160.60:FF:000100">
    <property type="entry name" value="Zinc finger 45-like"/>
    <property type="match status" value="1"/>
</dbReference>
<dbReference type="InterPro" id="IPR050331">
    <property type="entry name" value="Zinc_finger"/>
</dbReference>
<dbReference type="SUPFAM" id="SSF57667">
    <property type="entry name" value="beta-beta-alpha zinc fingers"/>
    <property type="match status" value="1"/>
</dbReference>
<dbReference type="Proteomes" id="UP000694402">
    <property type="component" value="Unassembled WGS sequence"/>
</dbReference>
<feature type="compositionally biased region" description="Polar residues" evidence="8">
    <location>
        <begin position="386"/>
        <end position="399"/>
    </location>
</feature>
<feature type="region of interest" description="Disordered" evidence="8">
    <location>
        <begin position="143"/>
        <end position="163"/>
    </location>
</feature>
<feature type="compositionally biased region" description="Polar residues" evidence="8">
    <location>
        <begin position="417"/>
        <end position="426"/>
    </location>
</feature>
<evidence type="ECO:0000256" key="8">
    <source>
        <dbReference type="SAM" id="MobiDB-lite"/>
    </source>
</evidence>
<dbReference type="PANTHER" id="PTHR16515">
    <property type="entry name" value="PR DOMAIN ZINC FINGER PROTEIN"/>
    <property type="match status" value="1"/>
</dbReference>
<feature type="compositionally biased region" description="Polar residues" evidence="8">
    <location>
        <begin position="474"/>
        <end position="491"/>
    </location>
</feature>
<dbReference type="Gene3D" id="3.30.160.60">
    <property type="entry name" value="Classic Zinc Finger"/>
    <property type="match status" value="2"/>
</dbReference>
<proteinExistence type="predicted"/>
<evidence type="ECO:0000256" key="1">
    <source>
        <dbReference type="ARBA" id="ARBA00004123"/>
    </source>
</evidence>
<feature type="region of interest" description="Disordered" evidence="8">
    <location>
        <begin position="178"/>
        <end position="224"/>
    </location>
</feature>
<dbReference type="GO" id="GO:1990837">
    <property type="term" value="F:sequence-specific double-stranded DNA binding"/>
    <property type="evidence" value="ECO:0007669"/>
    <property type="project" value="UniProtKB-ARBA"/>
</dbReference>
<evidence type="ECO:0000256" key="5">
    <source>
        <dbReference type="ARBA" id="ARBA00022833"/>
    </source>
</evidence>
<dbReference type="AlphaFoldDB" id="A0A8C8FVS4"/>
<feature type="domain" description="C2H2-type" evidence="9">
    <location>
        <begin position="586"/>
        <end position="613"/>
    </location>
</feature>
<evidence type="ECO:0000256" key="7">
    <source>
        <dbReference type="PROSITE-ProRule" id="PRU00042"/>
    </source>
</evidence>
<keyword evidence="3" id="KW-0677">Repeat</keyword>
<dbReference type="InterPro" id="IPR036236">
    <property type="entry name" value="Znf_C2H2_sf"/>
</dbReference>
<protein>
    <recommendedName>
        <fullName evidence="9">C2H2-type domain-containing protein</fullName>
    </recommendedName>
</protein>
<evidence type="ECO:0000256" key="2">
    <source>
        <dbReference type="ARBA" id="ARBA00022723"/>
    </source>
</evidence>
<feature type="compositionally biased region" description="Low complexity" evidence="8">
    <location>
        <begin position="443"/>
        <end position="465"/>
    </location>
</feature>
<dbReference type="GO" id="GO:0010468">
    <property type="term" value="P:regulation of gene expression"/>
    <property type="evidence" value="ECO:0007669"/>
    <property type="project" value="TreeGrafter"/>
</dbReference>
<feature type="region of interest" description="Disordered" evidence="8">
    <location>
        <begin position="371"/>
        <end position="491"/>
    </location>
</feature>
<feature type="region of interest" description="Disordered" evidence="8">
    <location>
        <begin position="539"/>
        <end position="558"/>
    </location>
</feature>
<evidence type="ECO:0000256" key="4">
    <source>
        <dbReference type="ARBA" id="ARBA00022771"/>
    </source>
</evidence>
<dbReference type="SMART" id="SM00355">
    <property type="entry name" value="ZnF_C2H2"/>
    <property type="match status" value="2"/>
</dbReference>
<dbReference type="GeneTree" id="ENSGT00940000154308"/>
<keyword evidence="11" id="KW-1185">Reference proteome</keyword>
<dbReference type="GO" id="GO:0008270">
    <property type="term" value="F:zinc ion binding"/>
    <property type="evidence" value="ECO:0007669"/>
    <property type="project" value="UniProtKB-KW"/>
</dbReference>
<dbReference type="GO" id="GO:0005634">
    <property type="term" value="C:nucleus"/>
    <property type="evidence" value="ECO:0007669"/>
    <property type="project" value="UniProtKB-SubCell"/>
</dbReference>
<evidence type="ECO:0000256" key="6">
    <source>
        <dbReference type="ARBA" id="ARBA00023242"/>
    </source>
</evidence>
<organism evidence="10 11">
    <name type="scientific">Oncorhynchus tshawytscha</name>
    <name type="common">Chinook salmon</name>
    <name type="synonym">Salmo tshawytscha</name>
    <dbReference type="NCBI Taxonomy" id="74940"/>
    <lineage>
        <taxon>Eukaryota</taxon>
        <taxon>Metazoa</taxon>
        <taxon>Chordata</taxon>
        <taxon>Craniata</taxon>
        <taxon>Vertebrata</taxon>
        <taxon>Euteleostomi</taxon>
        <taxon>Actinopterygii</taxon>
        <taxon>Neopterygii</taxon>
        <taxon>Teleostei</taxon>
        <taxon>Protacanthopterygii</taxon>
        <taxon>Salmoniformes</taxon>
        <taxon>Salmonidae</taxon>
        <taxon>Salmoninae</taxon>
        <taxon>Oncorhynchus</taxon>
    </lineage>
</organism>
<dbReference type="FunFam" id="3.30.160.60:FF:000303">
    <property type="entry name" value="Zinc finger protein 41"/>
    <property type="match status" value="1"/>
</dbReference>
<feature type="domain" description="C2H2-type" evidence="9">
    <location>
        <begin position="558"/>
        <end position="585"/>
    </location>
</feature>
<dbReference type="InterPro" id="IPR013087">
    <property type="entry name" value="Znf_C2H2_type"/>
</dbReference>
<keyword evidence="4 7" id="KW-0863">Zinc-finger</keyword>
<sequence length="613" mass="67486">MANCMVFHTQIASIMEVLANAAVAEICKLVDDDYAVFRLEITQSQKENRALRRRLQLLELKVSRERVLASRPSSIKILDKYRGMARGEGHLTGGHRSFVKPAEHNTWRDDQPITVDEGSGTSTQHVIVIESADAEAAGLGVKLERSEGEEDPRHSRDFQTRAAREPPVAIEVPTTAPVRPRTRRSITEEEEGLGNPEGTMVMEDNQTTPPPEPTEDPAEQHRTTHSITESVDMEDGKPDLLLVKEETIEDRPESIDLLSGVKMGEQGWLEANRDWAAVLDSQTGAAKGPGDNITKQARTRGDMVESAVHDDLLISGVAGGRDWTSEAAGHKPWPWIRTLDQEPSRFLPDSELGPKHEGQRLHHHIEHNQWTDGLNHLSPGRHQRDGGSSLQPRPFSSHSQCRDGAGPGADRDRPSCSYDTNTTVSIMNRAGHPGLQPSERVVGDPSGGSLSASLSSPSGSHLMPGDWVHRRSGPGSSLPQLPQVYPTNTDTVRMGIHPKRYLAYNTEHNPNNTQTMARGQGGSSKTNHLTVVAPASTSGVIGSQRGRPSVRSDADKPHACPTCGKRFTEANYVKRHQTVHTKERPFKCKLCYKSFAFLSNLIRHRSVHNGKKL</sequence>
<keyword evidence="2" id="KW-0479">Metal-binding</keyword>
<dbReference type="PANTHER" id="PTHR16515:SF49">
    <property type="entry name" value="GASTRULA ZINC FINGER PROTEIN XLCGF49.1-LIKE-RELATED"/>
    <property type="match status" value="1"/>
</dbReference>